<dbReference type="PANTHER" id="PTHR22762:SF165">
    <property type="entry name" value="PUTATIVE (AFU_ORTHOLOGUE AFUA_1G06560)-RELATED"/>
    <property type="match status" value="1"/>
</dbReference>
<keyword evidence="8" id="KW-1185">Reference proteome</keyword>
<comment type="similarity">
    <text evidence="1 2">Belongs to the glycosyl hydrolase 31 family.</text>
</comment>
<comment type="caution">
    <text evidence="7">The sequence shown here is derived from an EMBL/GenBank/DDBJ whole genome shotgun (WGS) entry which is preliminary data.</text>
</comment>
<proteinExistence type="inferred from homology"/>
<keyword evidence="2 7" id="KW-0378">Hydrolase</keyword>
<keyword evidence="2" id="KW-0326">Glycosidase</keyword>
<dbReference type="Pfam" id="PF21365">
    <property type="entry name" value="Glyco_hydro_31_3rd"/>
    <property type="match status" value="1"/>
</dbReference>
<dbReference type="Pfam" id="PF17137">
    <property type="entry name" value="DUF5110"/>
    <property type="match status" value="1"/>
</dbReference>
<dbReference type="Gene3D" id="3.20.20.80">
    <property type="entry name" value="Glycosidases"/>
    <property type="match status" value="1"/>
</dbReference>
<dbReference type="CDD" id="cd14752">
    <property type="entry name" value="GH31_N"/>
    <property type="match status" value="1"/>
</dbReference>
<gene>
    <name evidence="7" type="ORF">HXA33_17135</name>
</gene>
<evidence type="ECO:0000256" key="2">
    <source>
        <dbReference type="RuleBase" id="RU361185"/>
    </source>
</evidence>
<reference evidence="7" key="1">
    <citation type="submission" date="2020-06" db="EMBL/GenBank/DDBJ databases">
        <title>Insight into the genomes of haloalkaliphilic bacilli from Kenyan soda lakes.</title>
        <authorList>
            <person name="Mwirichia R."/>
            <person name="Villamizar G.C."/>
            <person name="Poehlein A."/>
            <person name="Mugweru J."/>
            <person name="Kipnyargis A."/>
            <person name="Kiplimo D."/>
            <person name="Orwa P."/>
            <person name="Daniel R."/>
        </authorList>
    </citation>
    <scope>NUCLEOTIDE SEQUENCE</scope>
    <source>
        <strain evidence="7">B1096_S55</strain>
    </source>
</reference>
<dbReference type="PANTHER" id="PTHR22762">
    <property type="entry name" value="ALPHA-GLUCOSIDASE"/>
    <property type="match status" value="1"/>
</dbReference>
<dbReference type="SUPFAM" id="SSF74650">
    <property type="entry name" value="Galactose mutarotase-like"/>
    <property type="match status" value="1"/>
</dbReference>
<dbReference type="InterPro" id="IPR033403">
    <property type="entry name" value="DUF5110"/>
</dbReference>
<dbReference type="AlphaFoldDB" id="A0A9Q4B4Q0"/>
<dbReference type="InterPro" id="IPR025887">
    <property type="entry name" value="Glyco_hydro_31_N_dom"/>
</dbReference>
<dbReference type="InterPro" id="IPR017853">
    <property type="entry name" value="GH"/>
</dbReference>
<evidence type="ECO:0000313" key="7">
    <source>
        <dbReference type="EMBL" id="MCR6098261.1"/>
    </source>
</evidence>
<evidence type="ECO:0000259" key="5">
    <source>
        <dbReference type="Pfam" id="PF17137"/>
    </source>
</evidence>
<feature type="domain" description="Glycoside hydrolase family 31 TIM barrel" evidence="3">
    <location>
        <begin position="233"/>
        <end position="559"/>
    </location>
</feature>
<dbReference type="InterPro" id="IPR013780">
    <property type="entry name" value="Glyco_hydro_b"/>
</dbReference>
<name>A0A9Q4B4Q0_SALAG</name>
<protein>
    <submittedName>
        <fullName evidence="7">Glycoside hydrolase family 31 protein</fullName>
    </submittedName>
</protein>
<dbReference type="Gene3D" id="2.60.40.1180">
    <property type="entry name" value="Golgi alpha-mannosidase II"/>
    <property type="match status" value="2"/>
</dbReference>
<dbReference type="GO" id="GO:0004553">
    <property type="term" value="F:hydrolase activity, hydrolyzing O-glycosyl compounds"/>
    <property type="evidence" value="ECO:0007669"/>
    <property type="project" value="InterPro"/>
</dbReference>
<evidence type="ECO:0000256" key="1">
    <source>
        <dbReference type="ARBA" id="ARBA00007806"/>
    </source>
</evidence>
<dbReference type="CDD" id="cd06599">
    <property type="entry name" value="GH31_glycosidase_Aec37"/>
    <property type="match status" value="1"/>
</dbReference>
<evidence type="ECO:0000259" key="6">
    <source>
        <dbReference type="Pfam" id="PF21365"/>
    </source>
</evidence>
<dbReference type="InterPro" id="IPR048395">
    <property type="entry name" value="Glyco_hydro_31_C"/>
</dbReference>
<dbReference type="Proteomes" id="UP001057753">
    <property type="component" value="Unassembled WGS sequence"/>
</dbReference>
<dbReference type="SUPFAM" id="SSF51445">
    <property type="entry name" value="(Trans)glycosidases"/>
    <property type="match status" value="1"/>
</dbReference>
<dbReference type="InterPro" id="IPR000322">
    <property type="entry name" value="Glyco_hydro_31_TIM"/>
</dbReference>
<dbReference type="Pfam" id="PF01055">
    <property type="entry name" value="Glyco_hydro_31_2nd"/>
    <property type="match status" value="1"/>
</dbReference>
<organism evidence="7 8">
    <name type="scientific">Salipaludibacillus agaradhaerens</name>
    <name type="common">Bacillus agaradhaerens</name>
    <dbReference type="NCBI Taxonomy" id="76935"/>
    <lineage>
        <taxon>Bacteria</taxon>
        <taxon>Bacillati</taxon>
        <taxon>Bacillota</taxon>
        <taxon>Bacilli</taxon>
        <taxon>Bacillales</taxon>
        <taxon>Bacillaceae</taxon>
    </lineage>
</organism>
<dbReference type="EMBL" id="JABXYM010000001">
    <property type="protein sequence ID" value="MCR6098261.1"/>
    <property type="molecule type" value="Genomic_DNA"/>
</dbReference>
<feature type="domain" description="Glycosyl hydrolase family 31 C-terminal" evidence="6">
    <location>
        <begin position="568"/>
        <end position="654"/>
    </location>
</feature>
<dbReference type="SUPFAM" id="SSF51011">
    <property type="entry name" value="Glycosyl hydrolase domain"/>
    <property type="match status" value="1"/>
</dbReference>
<evidence type="ECO:0000313" key="8">
    <source>
        <dbReference type="Proteomes" id="UP001057753"/>
    </source>
</evidence>
<dbReference type="InterPro" id="IPR011013">
    <property type="entry name" value="Gal_mutarotase_sf_dom"/>
</dbReference>
<dbReference type="Gene3D" id="2.60.40.1760">
    <property type="entry name" value="glycosyl hydrolase (family 31)"/>
    <property type="match status" value="1"/>
</dbReference>
<dbReference type="GO" id="GO:0030246">
    <property type="term" value="F:carbohydrate binding"/>
    <property type="evidence" value="ECO:0007669"/>
    <property type="project" value="InterPro"/>
</dbReference>
<dbReference type="GO" id="GO:0005975">
    <property type="term" value="P:carbohydrate metabolic process"/>
    <property type="evidence" value="ECO:0007669"/>
    <property type="project" value="InterPro"/>
</dbReference>
<feature type="domain" description="DUF5110" evidence="5">
    <location>
        <begin position="680"/>
        <end position="739"/>
    </location>
</feature>
<feature type="domain" description="Glycoside hydrolase family 31 N-terminal" evidence="4">
    <location>
        <begin position="2"/>
        <end position="185"/>
    </location>
</feature>
<dbReference type="Pfam" id="PF13802">
    <property type="entry name" value="Gal_mutarotas_2"/>
    <property type="match status" value="1"/>
</dbReference>
<sequence length="765" mass="88992">MVLEDTVFRVLMTTGDELTTPETWMIAPGLEDVPFEGRDRLDVSPFSLPDYSACQDGDELALETEKLKVVIRLSELKLTWFEKKHDNWVQVAADRDTVSYNHKGDLGDGVYHYMSRSSSDRYYGLGEKTGDLNRYGRRYRMKNFDPMGYDPQHTDPLYKHIPFYMVKNESTYGVLYDNLSTSTFDMGNEMDNYHGYYRYYHAEGGDLDYYFISGTSLRDVLKQYVWLTGKTIMGPKWSLGYSGSTMTYTDADDAQDQLYQFIHDCQTYDIPCDSFQLSSGYTSIGDKRYVFNWNRDKFPDPKKLFQDFVDAGVRLCANIKPAMLIDHPLYEEGKEKELFIKQAKEDEPELIQFWDERGSYLDFTNPATIDWWKTKVKERLLSYGISSTWNDNNEYEIWDNRARIHGFGQERSIREYRPVMTLLMMKASLEAQKEFTSSERPYLISRSGCPGMQRYAQTWTGDNRTSWETLKYNIRTGVGLSLSGIYNFGHDVGGFAGDAPEPELFVRWIQNGIFHPRFTIHSWNDDKTVNVPWMYKEYLSDVSGLMTFRARLIPYIYDLLHQASENNEPMVKPLFFNYEDDEEAYKESDEFLLGDDVLVVTATEKDMTQKSVYLPEGTSWIYYLTGKSYRGGSYVNVDLPMDQPLFFMKEGSILPLAVLAHDGGFGAEEVDREFTINLTNGHTSFERRFYDDDGLTQKYQDGDYCYFQLKVEETPETVNLHYTVEGQYTPALQKLHFTFNNRNGRQVFINGQEAEEADTIKRDLE</sequence>
<evidence type="ECO:0000259" key="4">
    <source>
        <dbReference type="Pfam" id="PF13802"/>
    </source>
</evidence>
<evidence type="ECO:0000259" key="3">
    <source>
        <dbReference type="Pfam" id="PF01055"/>
    </source>
</evidence>
<accession>A0A9Q4B4Q0</accession>